<evidence type="ECO:0000313" key="3">
    <source>
        <dbReference type="Proteomes" id="UP001597083"/>
    </source>
</evidence>
<feature type="signal peptide" evidence="1">
    <location>
        <begin position="1"/>
        <end position="19"/>
    </location>
</feature>
<keyword evidence="1" id="KW-0732">Signal</keyword>
<gene>
    <name evidence="2" type="ORF">ACFQ07_15480</name>
</gene>
<dbReference type="Proteomes" id="UP001597083">
    <property type="component" value="Unassembled WGS sequence"/>
</dbReference>
<keyword evidence="3" id="KW-1185">Reference proteome</keyword>
<name>A0ABW3CIQ4_9ACTN</name>
<feature type="chain" id="PRO_5045497237" evidence="1">
    <location>
        <begin position="20"/>
        <end position="141"/>
    </location>
</feature>
<protein>
    <submittedName>
        <fullName evidence="2">Uncharacterized protein</fullName>
    </submittedName>
</protein>
<comment type="caution">
    <text evidence="2">The sequence shown here is derived from an EMBL/GenBank/DDBJ whole genome shotgun (WGS) entry which is preliminary data.</text>
</comment>
<sequence length="141" mass="16224">MRRLAVTLLLLPGSFGLSMWTGVGPADDWVNTCQVRQAYLDRLEAMEVEVNRMRIQGRTEQDIARAMVPRRNEAKNLVRAKMKAKDVARMDQRNQARYGNPHGPTVEWMYARHGGNWHEIVEATLDSNGFYDASCIPWYDL</sequence>
<evidence type="ECO:0000313" key="2">
    <source>
        <dbReference type="EMBL" id="MFD0853638.1"/>
    </source>
</evidence>
<proteinExistence type="predicted"/>
<dbReference type="EMBL" id="JBHTIR010002333">
    <property type="protein sequence ID" value="MFD0853638.1"/>
    <property type="molecule type" value="Genomic_DNA"/>
</dbReference>
<accession>A0ABW3CIQ4</accession>
<evidence type="ECO:0000256" key="1">
    <source>
        <dbReference type="SAM" id="SignalP"/>
    </source>
</evidence>
<organism evidence="2 3">
    <name type="scientific">Actinomadura adrarensis</name>
    <dbReference type="NCBI Taxonomy" id="1819600"/>
    <lineage>
        <taxon>Bacteria</taxon>
        <taxon>Bacillati</taxon>
        <taxon>Actinomycetota</taxon>
        <taxon>Actinomycetes</taxon>
        <taxon>Streptosporangiales</taxon>
        <taxon>Thermomonosporaceae</taxon>
        <taxon>Actinomadura</taxon>
    </lineage>
</organism>
<reference evidence="3" key="1">
    <citation type="journal article" date="2019" name="Int. J. Syst. Evol. Microbiol.">
        <title>The Global Catalogue of Microorganisms (GCM) 10K type strain sequencing project: providing services to taxonomists for standard genome sequencing and annotation.</title>
        <authorList>
            <consortium name="The Broad Institute Genomics Platform"/>
            <consortium name="The Broad Institute Genome Sequencing Center for Infectious Disease"/>
            <person name="Wu L."/>
            <person name="Ma J."/>
        </authorList>
    </citation>
    <scope>NUCLEOTIDE SEQUENCE [LARGE SCALE GENOMIC DNA]</scope>
    <source>
        <strain evidence="3">JCM 31696</strain>
    </source>
</reference>